<evidence type="ECO:0000256" key="2">
    <source>
        <dbReference type="ARBA" id="ARBA00009347"/>
    </source>
</evidence>
<organism evidence="10 11">
    <name type="scientific">Williamsia marianensis</name>
    <dbReference type="NCBI Taxonomy" id="85044"/>
    <lineage>
        <taxon>Bacteria</taxon>
        <taxon>Bacillati</taxon>
        <taxon>Actinomycetota</taxon>
        <taxon>Actinomycetes</taxon>
        <taxon>Mycobacteriales</taxon>
        <taxon>Nocardiaceae</taxon>
        <taxon>Williamsia</taxon>
    </lineage>
</organism>
<gene>
    <name evidence="10" type="ORF">R4198_09150</name>
</gene>
<evidence type="ECO:0000313" key="11">
    <source>
        <dbReference type="Proteomes" id="UP001185792"/>
    </source>
</evidence>
<comment type="cofactor">
    <cofactor evidence="1 6">
        <name>FAD</name>
        <dbReference type="ChEBI" id="CHEBI:57692"/>
    </cofactor>
</comment>
<dbReference type="InterPro" id="IPR009075">
    <property type="entry name" value="AcylCo_DH/oxidase_C"/>
</dbReference>
<evidence type="ECO:0000259" key="7">
    <source>
        <dbReference type="Pfam" id="PF00441"/>
    </source>
</evidence>
<keyword evidence="5 6" id="KW-0560">Oxidoreductase</keyword>
<dbReference type="InterPro" id="IPR009100">
    <property type="entry name" value="AcylCoA_DH/oxidase_NM_dom_sf"/>
</dbReference>
<dbReference type="SUPFAM" id="SSF47203">
    <property type="entry name" value="Acyl-CoA dehydrogenase C-terminal domain-like"/>
    <property type="match status" value="1"/>
</dbReference>
<dbReference type="EMBL" id="JAWLUM010000001">
    <property type="protein sequence ID" value="MDV7133861.1"/>
    <property type="molecule type" value="Genomic_DNA"/>
</dbReference>
<accession>A0ABU4ERJ7</accession>
<keyword evidence="3 6" id="KW-0285">Flavoprotein</keyword>
<dbReference type="InterPro" id="IPR036250">
    <property type="entry name" value="AcylCo_DH-like_C"/>
</dbReference>
<evidence type="ECO:0000256" key="4">
    <source>
        <dbReference type="ARBA" id="ARBA00022827"/>
    </source>
</evidence>
<dbReference type="SUPFAM" id="SSF56645">
    <property type="entry name" value="Acyl-CoA dehydrogenase NM domain-like"/>
    <property type="match status" value="1"/>
</dbReference>
<proteinExistence type="inferred from homology"/>
<feature type="domain" description="Acyl-CoA oxidase/dehydrogenase middle" evidence="8">
    <location>
        <begin position="132"/>
        <end position="226"/>
    </location>
</feature>
<evidence type="ECO:0000313" key="10">
    <source>
        <dbReference type="EMBL" id="MDV7133861.1"/>
    </source>
</evidence>
<dbReference type="InterPro" id="IPR046373">
    <property type="entry name" value="Acyl-CoA_Oxase/DH_mid-dom_sf"/>
</dbReference>
<dbReference type="Pfam" id="PF00441">
    <property type="entry name" value="Acyl-CoA_dh_1"/>
    <property type="match status" value="1"/>
</dbReference>
<dbReference type="Pfam" id="PF02770">
    <property type="entry name" value="Acyl-CoA_dh_M"/>
    <property type="match status" value="1"/>
</dbReference>
<comment type="caution">
    <text evidence="10">The sequence shown here is derived from an EMBL/GenBank/DDBJ whole genome shotgun (WGS) entry which is preliminary data.</text>
</comment>
<dbReference type="Gene3D" id="2.40.110.10">
    <property type="entry name" value="Butyryl-CoA Dehydrogenase, subunit A, domain 2"/>
    <property type="match status" value="1"/>
</dbReference>
<feature type="domain" description="Acyl-CoA dehydrogenase/oxidase N-terminal" evidence="9">
    <location>
        <begin position="49"/>
        <end position="127"/>
    </location>
</feature>
<protein>
    <submittedName>
        <fullName evidence="10">Acyl-CoA dehydrogenase family protein</fullName>
    </submittedName>
</protein>
<dbReference type="Gene3D" id="1.20.140.10">
    <property type="entry name" value="Butyryl-CoA Dehydrogenase, subunit A, domain 3"/>
    <property type="match status" value="1"/>
</dbReference>
<name>A0ABU4ERJ7_WILMA</name>
<dbReference type="InterPro" id="IPR052161">
    <property type="entry name" value="Mycobact_Acyl-CoA_DH"/>
</dbReference>
<evidence type="ECO:0000256" key="5">
    <source>
        <dbReference type="ARBA" id="ARBA00023002"/>
    </source>
</evidence>
<evidence type="ECO:0000256" key="1">
    <source>
        <dbReference type="ARBA" id="ARBA00001974"/>
    </source>
</evidence>
<sequence>MADAEALTFSRRAESWLATHAPGFEDPDPRYTGFPNRSIEEQADVVANARAWEALKASQGWAGLAVPTEWAGQGMTAYDAEVFRELESRYKLDYETFAIAKMMITPTLLRWGSDEQKMRYLPRILDGRDVWCQLFSEPAAGSDLAALTTRAERTGHGWRLRGQKVWNSGANFADRGYVLARTAVDKPKHDGLTAFVIDMTAPGVSVRPIRQIPGGYGFCEVFLDDVEVGDDAVVGAVDSGWKVAITTLMNERLAMSVANVPWPELLALLAEGAVDQADRVRAARIFADYRAVEQIHHEEVLALRGDTAQPGPEGSILKLMIGRLQTDIGRLACDVVAARGLMSDRWTESFLGSFGTRIGGGTDEVLKNVIADRVLLLPKEPRHDLAPGPSNGARP</sequence>
<dbReference type="PANTHER" id="PTHR43292">
    <property type="entry name" value="ACYL-COA DEHYDROGENASE"/>
    <property type="match status" value="1"/>
</dbReference>
<dbReference type="InterPro" id="IPR013786">
    <property type="entry name" value="AcylCoA_DH/ox_N"/>
</dbReference>
<dbReference type="Pfam" id="PF02771">
    <property type="entry name" value="Acyl-CoA_dh_N"/>
    <property type="match status" value="1"/>
</dbReference>
<evidence type="ECO:0000256" key="6">
    <source>
        <dbReference type="RuleBase" id="RU362125"/>
    </source>
</evidence>
<dbReference type="Gene3D" id="1.10.540.10">
    <property type="entry name" value="Acyl-CoA dehydrogenase/oxidase, N-terminal domain"/>
    <property type="match status" value="1"/>
</dbReference>
<reference evidence="10 11" key="1">
    <citation type="submission" date="2023-10" db="EMBL/GenBank/DDBJ databases">
        <title>Development of a sustainable strategy for remediation of hydrocarbon-contaminated territories based on the waste exchange concept.</title>
        <authorList>
            <person name="Krivoruchko A."/>
        </authorList>
    </citation>
    <scope>NUCLEOTIDE SEQUENCE [LARGE SCALE GENOMIC DNA]</scope>
    <source>
        <strain evidence="10 11">IEGM 1236</strain>
    </source>
</reference>
<dbReference type="InterPro" id="IPR006091">
    <property type="entry name" value="Acyl-CoA_Oxase/DH_mid-dom"/>
</dbReference>
<dbReference type="InterPro" id="IPR037069">
    <property type="entry name" value="AcylCoA_DH/ox_N_sf"/>
</dbReference>
<evidence type="ECO:0000256" key="3">
    <source>
        <dbReference type="ARBA" id="ARBA00022630"/>
    </source>
</evidence>
<keyword evidence="11" id="KW-1185">Reference proteome</keyword>
<keyword evidence="4 6" id="KW-0274">FAD</keyword>
<evidence type="ECO:0000259" key="9">
    <source>
        <dbReference type="Pfam" id="PF02771"/>
    </source>
</evidence>
<evidence type="ECO:0000259" key="8">
    <source>
        <dbReference type="Pfam" id="PF02770"/>
    </source>
</evidence>
<dbReference type="PANTHER" id="PTHR43292:SF4">
    <property type="entry name" value="ACYL-COA DEHYDROGENASE FADE34"/>
    <property type="match status" value="1"/>
</dbReference>
<feature type="domain" description="Acyl-CoA dehydrogenase/oxidase C-terminal" evidence="7">
    <location>
        <begin position="239"/>
        <end position="375"/>
    </location>
</feature>
<dbReference type="Proteomes" id="UP001185792">
    <property type="component" value="Unassembled WGS sequence"/>
</dbReference>
<comment type="similarity">
    <text evidence="2 6">Belongs to the acyl-CoA dehydrogenase family.</text>
</comment>